<evidence type="ECO:0000256" key="1">
    <source>
        <dbReference type="SAM" id="Phobius"/>
    </source>
</evidence>
<keyword evidence="1" id="KW-1133">Transmembrane helix</keyword>
<comment type="caution">
    <text evidence="2">The sequence shown here is derived from an EMBL/GenBank/DDBJ whole genome shotgun (WGS) entry which is preliminary data.</text>
</comment>
<dbReference type="Proteomes" id="UP000282529">
    <property type="component" value="Unassembled WGS sequence"/>
</dbReference>
<evidence type="ECO:0000313" key="2">
    <source>
        <dbReference type="EMBL" id="RQW13715.1"/>
    </source>
</evidence>
<feature type="transmembrane region" description="Helical" evidence="1">
    <location>
        <begin position="57"/>
        <end position="74"/>
    </location>
</feature>
<dbReference type="EMBL" id="RQPI01000001">
    <property type="protein sequence ID" value="RQW13715.1"/>
    <property type="molecule type" value="Genomic_DNA"/>
</dbReference>
<keyword evidence="1" id="KW-0812">Transmembrane</keyword>
<keyword evidence="3" id="KW-1185">Reference proteome</keyword>
<proteinExistence type="predicted"/>
<dbReference type="OrthoDB" id="4557830at2"/>
<name>A0A3N9PDL9_9BACL</name>
<dbReference type="Pfam" id="PF10823">
    <property type="entry name" value="DUF2568"/>
    <property type="match status" value="1"/>
</dbReference>
<keyword evidence="1" id="KW-0472">Membrane</keyword>
<feature type="transmembrane region" description="Helical" evidence="1">
    <location>
        <begin position="86"/>
        <end position="105"/>
    </location>
</feature>
<dbReference type="InterPro" id="IPR021214">
    <property type="entry name" value="DUF2568"/>
</dbReference>
<dbReference type="AlphaFoldDB" id="A0A3N9PDL9"/>
<sequence length="131" mass="14805">MFFSRKAKFNYRMGEEWNMIGILQMLNLSLRFLLEIVVLIVYGFWGYRLGGSTWSRTLFCLGLPLFAAVVWAMLGAPRASYALPAPLHLLLEILMFGTPIVLLILMNRPGQAAVYGIAALVNKLLLVVWNQ</sequence>
<feature type="transmembrane region" description="Helical" evidence="1">
    <location>
        <begin position="20"/>
        <end position="45"/>
    </location>
</feature>
<evidence type="ECO:0000313" key="3">
    <source>
        <dbReference type="Proteomes" id="UP000282529"/>
    </source>
</evidence>
<feature type="transmembrane region" description="Helical" evidence="1">
    <location>
        <begin position="112"/>
        <end position="129"/>
    </location>
</feature>
<organism evidence="2 3">
    <name type="scientific">Paenibacillus rhizophilus</name>
    <dbReference type="NCBI Taxonomy" id="1850366"/>
    <lineage>
        <taxon>Bacteria</taxon>
        <taxon>Bacillati</taxon>
        <taxon>Bacillota</taxon>
        <taxon>Bacilli</taxon>
        <taxon>Bacillales</taxon>
        <taxon>Paenibacillaceae</taxon>
        <taxon>Paenibacillus</taxon>
    </lineage>
</organism>
<gene>
    <name evidence="2" type="ORF">EH198_04785</name>
</gene>
<accession>A0A3N9PDL9</accession>
<reference evidence="2 3" key="1">
    <citation type="submission" date="2018-11" db="EMBL/GenBank/DDBJ databases">
        <title>Genome sequence of strain 7197.</title>
        <authorList>
            <person name="Gao J."/>
            <person name="Sun J."/>
        </authorList>
    </citation>
    <scope>NUCLEOTIDE SEQUENCE [LARGE SCALE GENOMIC DNA]</scope>
    <source>
        <strain evidence="2 3">7197</strain>
    </source>
</reference>
<protein>
    <submittedName>
        <fullName evidence="2">DUF2568 domain-containing protein</fullName>
    </submittedName>
</protein>